<dbReference type="CDD" id="cd01948">
    <property type="entry name" value="EAL"/>
    <property type="match status" value="1"/>
</dbReference>
<dbReference type="SMART" id="SM00052">
    <property type="entry name" value="EAL"/>
    <property type="match status" value="1"/>
</dbReference>
<feature type="domain" description="GGDEF" evidence="3">
    <location>
        <begin position="77"/>
        <end position="209"/>
    </location>
</feature>
<dbReference type="InterPro" id="IPR001633">
    <property type="entry name" value="EAL_dom"/>
</dbReference>
<dbReference type="AlphaFoldDB" id="A0AAF1KL35"/>
<keyword evidence="1" id="KW-0812">Transmembrane</keyword>
<dbReference type="NCBIfam" id="TIGR00254">
    <property type="entry name" value="GGDEF"/>
    <property type="match status" value="1"/>
</dbReference>
<evidence type="ECO:0000259" key="3">
    <source>
        <dbReference type="PROSITE" id="PS50887"/>
    </source>
</evidence>
<evidence type="ECO:0000259" key="2">
    <source>
        <dbReference type="PROSITE" id="PS50883"/>
    </source>
</evidence>
<dbReference type="InterPro" id="IPR000160">
    <property type="entry name" value="GGDEF_dom"/>
</dbReference>
<dbReference type="PROSITE" id="PS50887">
    <property type="entry name" value="GGDEF"/>
    <property type="match status" value="1"/>
</dbReference>
<feature type="transmembrane region" description="Helical" evidence="1">
    <location>
        <begin position="7"/>
        <end position="27"/>
    </location>
</feature>
<keyword evidence="5" id="KW-1185">Reference proteome</keyword>
<keyword evidence="1" id="KW-0472">Membrane</keyword>
<dbReference type="EMBL" id="JAAEDH010000003">
    <property type="protein sequence ID" value="MBR0654266.1"/>
    <property type="molecule type" value="Genomic_DNA"/>
</dbReference>
<proteinExistence type="predicted"/>
<keyword evidence="1" id="KW-1133">Transmembrane helix</keyword>
<dbReference type="Gene3D" id="3.30.70.270">
    <property type="match status" value="1"/>
</dbReference>
<evidence type="ECO:0000313" key="5">
    <source>
        <dbReference type="Proteomes" id="UP001196068"/>
    </source>
</evidence>
<dbReference type="Gene3D" id="3.20.20.450">
    <property type="entry name" value="EAL domain"/>
    <property type="match status" value="1"/>
</dbReference>
<protein>
    <submittedName>
        <fullName evidence="4">GGDEF and EAL domain-containing protein</fullName>
    </submittedName>
</protein>
<reference evidence="4" key="1">
    <citation type="submission" date="2020-01" db="EMBL/GenBank/DDBJ databases">
        <authorList>
            <person name="Rat A."/>
        </authorList>
    </citation>
    <scope>NUCLEOTIDE SEQUENCE</scope>
    <source>
        <strain evidence="4">LMG 28251</strain>
    </source>
</reference>
<comment type="caution">
    <text evidence="4">The sequence shown here is derived from an EMBL/GenBank/DDBJ whole genome shotgun (WGS) entry which is preliminary data.</text>
</comment>
<sequence length="480" mass="51116">MTLTNDALLPLIAGVVFGAAVLLPLLWRQRRRMRAVIAQSRRLEARAHTDALTGLASRAAFKEALRVALSRARRAGTPVAVLMVELEGLRAINQSFGSAAGDQLLRLVAERLGLGLRVEDQAARMSGACFAVLQDGGDQPEAAARMARRLASLLAAPYTLKGQPVPCGTVIGVVIGDPMETTADSMMRSAEEALARARAEGKGIAFLDPAMDVALQGRRQLEMELREAVALKAMTLHWQPVYALPGRQLLACEALLRWQHPTRGLLPAGDFMAIAEETGLIVPLCRWTLRAACREAAGWPVPLSVAVNISPAQFRHDDVVDAVQNALAASGLAPGRLELEVTEGLVARNTEMVLGQINGLRALGVKVVLDDFGAGAASLTHLVRFPLDRLKLDRGFTAELGTDARALAVTEAVCALSRRLGIEACASGVETEAELAQLAGLGFGRAQGFLLGRPQPSAALREMMQASAPWLPEATRIAAE</sequence>
<dbReference type="InterPro" id="IPR029787">
    <property type="entry name" value="Nucleotide_cyclase"/>
</dbReference>
<name>A0AAF1KL35_9PROT</name>
<dbReference type="SUPFAM" id="SSF55073">
    <property type="entry name" value="Nucleotide cyclase"/>
    <property type="match status" value="1"/>
</dbReference>
<dbReference type="SMART" id="SM00267">
    <property type="entry name" value="GGDEF"/>
    <property type="match status" value="1"/>
</dbReference>
<dbReference type="SUPFAM" id="SSF141868">
    <property type="entry name" value="EAL domain-like"/>
    <property type="match status" value="1"/>
</dbReference>
<reference evidence="4" key="2">
    <citation type="journal article" date="2021" name="Syst. Appl. Microbiol.">
        <title>Roseomonas hellenica sp. nov., isolated from roots of wild-growing Alkanna tinctoria.</title>
        <authorList>
            <person name="Rat A."/>
            <person name="Naranjo H.D."/>
            <person name="Lebbe L."/>
            <person name="Cnockaert M."/>
            <person name="Krigas N."/>
            <person name="Grigoriadou K."/>
            <person name="Maloupa E."/>
            <person name="Willems A."/>
        </authorList>
    </citation>
    <scope>NUCLEOTIDE SEQUENCE</scope>
    <source>
        <strain evidence="4">LMG 28251</strain>
    </source>
</reference>
<dbReference type="PROSITE" id="PS50883">
    <property type="entry name" value="EAL"/>
    <property type="match status" value="1"/>
</dbReference>
<dbReference type="PANTHER" id="PTHR44757">
    <property type="entry name" value="DIGUANYLATE CYCLASE DGCP"/>
    <property type="match status" value="1"/>
</dbReference>
<dbReference type="CDD" id="cd01949">
    <property type="entry name" value="GGDEF"/>
    <property type="match status" value="1"/>
</dbReference>
<gene>
    <name evidence="4" type="ORF">GXW79_04140</name>
</gene>
<feature type="domain" description="EAL" evidence="2">
    <location>
        <begin position="218"/>
        <end position="468"/>
    </location>
</feature>
<dbReference type="Proteomes" id="UP001196068">
    <property type="component" value="Unassembled WGS sequence"/>
</dbReference>
<dbReference type="InterPro" id="IPR035919">
    <property type="entry name" value="EAL_sf"/>
</dbReference>
<dbReference type="InterPro" id="IPR043128">
    <property type="entry name" value="Rev_trsase/Diguanyl_cyclase"/>
</dbReference>
<evidence type="ECO:0000313" key="4">
    <source>
        <dbReference type="EMBL" id="MBR0654266.1"/>
    </source>
</evidence>
<accession>A0AAF1KL35</accession>
<dbReference type="Pfam" id="PF00563">
    <property type="entry name" value="EAL"/>
    <property type="match status" value="1"/>
</dbReference>
<dbReference type="InterPro" id="IPR052155">
    <property type="entry name" value="Biofilm_reg_signaling"/>
</dbReference>
<dbReference type="RefSeq" id="WP_211873086.1">
    <property type="nucleotide sequence ID" value="NZ_JAAEDH010000003.1"/>
</dbReference>
<organism evidence="4 5">
    <name type="scientific">Plastoroseomonas arctica</name>
    <dbReference type="NCBI Taxonomy" id="1509237"/>
    <lineage>
        <taxon>Bacteria</taxon>
        <taxon>Pseudomonadati</taxon>
        <taxon>Pseudomonadota</taxon>
        <taxon>Alphaproteobacteria</taxon>
        <taxon>Acetobacterales</taxon>
        <taxon>Acetobacteraceae</taxon>
        <taxon>Plastoroseomonas</taxon>
    </lineage>
</organism>
<dbReference type="Pfam" id="PF00990">
    <property type="entry name" value="GGDEF"/>
    <property type="match status" value="1"/>
</dbReference>
<dbReference type="PANTHER" id="PTHR44757:SF2">
    <property type="entry name" value="BIOFILM ARCHITECTURE MAINTENANCE PROTEIN MBAA"/>
    <property type="match status" value="1"/>
</dbReference>
<evidence type="ECO:0000256" key="1">
    <source>
        <dbReference type="SAM" id="Phobius"/>
    </source>
</evidence>